<accession>A0A7W9SUL5</accession>
<name>A0A7W9SUL5_ARMRO</name>
<keyword evidence="2" id="KW-1185">Reference proteome</keyword>
<dbReference type="Proteomes" id="UP000520814">
    <property type="component" value="Unassembled WGS sequence"/>
</dbReference>
<protein>
    <submittedName>
        <fullName evidence="1">Uncharacterized protein</fullName>
    </submittedName>
</protein>
<sequence>MRPLLESPPFDAELLAKVEALTDELYALHQHGKPKNEAIARLNDLIREPVDEGAVWGAFGSVDSEVWARFLVFDYSLIPDDLSREEMLELIQHVRGEETNEFLLDFWIECLKKNTGNSHFGDLLYWPNVYFGDEEKLHIELTPEGILETALTTKAVERVGE</sequence>
<dbReference type="AlphaFoldDB" id="A0A7W9SUL5"/>
<evidence type="ECO:0000313" key="2">
    <source>
        <dbReference type="Proteomes" id="UP000520814"/>
    </source>
</evidence>
<dbReference type="RefSeq" id="WP_184203080.1">
    <property type="nucleotide sequence ID" value="NZ_JACHGW010000005.1"/>
</dbReference>
<dbReference type="EMBL" id="JACHGW010000005">
    <property type="protein sequence ID" value="MBB6053111.1"/>
    <property type="molecule type" value="Genomic_DNA"/>
</dbReference>
<reference evidence="1 2" key="1">
    <citation type="submission" date="2020-08" db="EMBL/GenBank/DDBJ databases">
        <title>Genomic Encyclopedia of Type Strains, Phase IV (KMG-IV): sequencing the most valuable type-strain genomes for metagenomic binning, comparative biology and taxonomic classification.</title>
        <authorList>
            <person name="Goeker M."/>
        </authorList>
    </citation>
    <scope>NUCLEOTIDE SEQUENCE [LARGE SCALE GENOMIC DNA]</scope>
    <source>
        <strain evidence="1 2">DSM 23562</strain>
    </source>
</reference>
<comment type="caution">
    <text evidence="1">The sequence shown here is derived from an EMBL/GenBank/DDBJ whole genome shotgun (WGS) entry which is preliminary data.</text>
</comment>
<gene>
    <name evidence="1" type="ORF">HNQ39_004943</name>
</gene>
<organism evidence="1 2">
    <name type="scientific">Armatimonas rosea</name>
    <dbReference type="NCBI Taxonomy" id="685828"/>
    <lineage>
        <taxon>Bacteria</taxon>
        <taxon>Bacillati</taxon>
        <taxon>Armatimonadota</taxon>
        <taxon>Armatimonadia</taxon>
        <taxon>Armatimonadales</taxon>
        <taxon>Armatimonadaceae</taxon>
        <taxon>Armatimonas</taxon>
    </lineage>
</organism>
<proteinExistence type="predicted"/>
<evidence type="ECO:0000313" key="1">
    <source>
        <dbReference type="EMBL" id="MBB6053111.1"/>
    </source>
</evidence>